<dbReference type="RefSeq" id="WP_126796236.1">
    <property type="nucleotide sequence ID" value="NZ_CP060721.1"/>
</dbReference>
<organism evidence="1 2">
    <name type="scientific">Vagococcus carniphilus</name>
    <dbReference type="NCBI Taxonomy" id="218144"/>
    <lineage>
        <taxon>Bacteria</taxon>
        <taxon>Bacillati</taxon>
        <taxon>Bacillota</taxon>
        <taxon>Bacilli</taxon>
        <taxon>Lactobacillales</taxon>
        <taxon>Enterococcaceae</taxon>
        <taxon>Vagococcus</taxon>
    </lineage>
</organism>
<dbReference type="Proteomes" id="UP000288028">
    <property type="component" value="Unassembled WGS sequence"/>
</dbReference>
<gene>
    <name evidence="1" type="ORF">CBF28_13850</name>
</gene>
<reference evidence="1 2" key="1">
    <citation type="submission" date="2017-05" db="EMBL/GenBank/DDBJ databases">
        <title>Vagococcus spp. assemblies.</title>
        <authorList>
            <person name="Gulvik C.A."/>
        </authorList>
    </citation>
    <scope>NUCLEOTIDE SEQUENCE [LARGE SCALE GENOMIC DNA]</scope>
    <source>
        <strain evidence="1 2">SS1714</strain>
    </source>
</reference>
<protein>
    <submittedName>
        <fullName evidence="1">Uncharacterized protein</fullName>
    </submittedName>
</protein>
<comment type="caution">
    <text evidence="1">The sequence shown here is derived from an EMBL/GenBank/DDBJ whole genome shotgun (WGS) entry which is preliminary data.</text>
</comment>
<proteinExistence type="predicted"/>
<sequence>MDGKEAYEPPLALLSWGTDLGEPIYQSDSIPFTPLKIGETGTFIHFLHSDKSVEKVKKVYMRYYYAETLLNLPIGTHSNYVDSELDVNHQN</sequence>
<evidence type="ECO:0000313" key="2">
    <source>
        <dbReference type="Proteomes" id="UP000288028"/>
    </source>
</evidence>
<dbReference type="AlphaFoldDB" id="A0A430AR51"/>
<dbReference type="GeneID" id="95582096"/>
<evidence type="ECO:0000313" key="1">
    <source>
        <dbReference type="EMBL" id="RSU10397.1"/>
    </source>
</evidence>
<dbReference type="EMBL" id="NGKB01000018">
    <property type="protein sequence ID" value="RSU10397.1"/>
    <property type="molecule type" value="Genomic_DNA"/>
</dbReference>
<keyword evidence="2" id="KW-1185">Reference proteome</keyword>
<name>A0A430AR51_9ENTE</name>
<accession>A0A430AR51</accession>